<protein>
    <submittedName>
        <fullName evidence="1">Uncharacterized protein</fullName>
    </submittedName>
</protein>
<feature type="non-terminal residue" evidence="1">
    <location>
        <position position="42"/>
    </location>
</feature>
<evidence type="ECO:0000313" key="1">
    <source>
        <dbReference type="EMBL" id="EKC72829.1"/>
    </source>
</evidence>
<dbReference type="EMBL" id="AJWY01004277">
    <property type="protein sequence ID" value="EKC72829.1"/>
    <property type="molecule type" value="Genomic_DNA"/>
</dbReference>
<comment type="caution">
    <text evidence="1">The sequence shown here is derived from an EMBL/GenBank/DDBJ whole genome shotgun (WGS) entry which is preliminary data.</text>
</comment>
<proteinExistence type="predicted"/>
<gene>
    <name evidence="1" type="ORF">LEA_06535</name>
</gene>
<organism evidence="1">
    <name type="scientific">human gut metagenome</name>
    <dbReference type="NCBI Taxonomy" id="408170"/>
    <lineage>
        <taxon>unclassified sequences</taxon>
        <taxon>metagenomes</taxon>
        <taxon>organismal metagenomes</taxon>
    </lineage>
</organism>
<accession>K1TZ00</accession>
<dbReference type="AlphaFoldDB" id="K1TZ00"/>
<name>K1TZ00_9ZZZZ</name>
<reference evidence="1" key="1">
    <citation type="journal article" date="2013" name="Environ. Microbiol.">
        <title>Microbiota from the distal guts of lean and obese adolescents exhibit partial functional redundancy besides clear differences in community structure.</title>
        <authorList>
            <person name="Ferrer M."/>
            <person name="Ruiz A."/>
            <person name="Lanza F."/>
            <person name="Haange S.B."/>
            <person name="Oberbach A."/>
            <person name="Till H."/>
            <person name="Bargiela R."/>
            <person name="Campoy C."/>
            <person name="Segura M.T."/>
            <person name="Richter M."/>
            <person name="von Bergen M."/>
            <person name="Seifert J."/>
            <person name="Suarez A."/>
        </authorList>
    </citation>
    <scope>NUCLEOTIDE SEQUENCE</scope>
</reference>
<sequence>MHDAGAYGSDLVSDIVGQSRAFTFPKSLYAERDSIKMVVGNN</sequence>